<dbReference type="FunFam" id="3.30.420.40:FF:000012">
    <property type="entry name" value="tRNA N6-adenosine threonylcarbamoyltransferase"/>
    <property type="match status" value="1"/>
</dbReference>
<reference evidence="11" key="1">
    <citation type="journal article" date="2014" name="Int. J. Syst. Evol. Microbiol.">
        <title>Complete genome sequence of Corynebacterium casei LMG S-19264T (=DSM 44701T), isolated from a smear-ripened cheese.</title>
        <authorList>
            <consortium name="US DOE Joint Genome Institute (JGI-PGF)"/>
            <person name="Walter F."/>
            <person name="Albersmeier A."/>
            <person name="Kalinowski J."/>
            <person name="Ruckert C."/>
        </authorList>
    </citation>
    <scope>NUCLEOTIDE SEQUENCE</scope>
    <source>
        <strain evidence="11">CGMCC 1.12921</strain>
    </source>
</reference>
<comment type="caution">
    <text evidence="11">The sequence shown here is derived from an EMBL/GenBank/DDBJ whole genome shotgun (WGS) entry which is preliminary data.</text>
</comment>
<keyword evidence="5 8" id="KW-0408">Iron</keyword>
<feature type="binding site" evidence="8">
    <location>
        <position position="363"/>
    </location>
    <ligand>
        <name>Fe cation</name>
        <dbReference type="ChEBI" id="CHEBI:24875"/>
    </ligand>
</feature>
<feature type="binding site" evidence="8">
    <location>
        <position position="169"/>
    </location>
    <ligand>
        <name>Fe cation</name>
        <dbReference type="ChEBI" id="CHEBI:24875"/>
    </ligand>
</feature>
<dbReference type="InterPro" id="IPR022450">
    <property type="entry name" value="TsaD"/>
</dbReference>
<feature type="compositionally biased region" description="Basic and acidic residues" evidence="9">
    <location>
        <begin position="396"/>
        <end position="406"/>
    </location>
</feature>
<dbReference type="PANTHER" id="PTHR11735">
    <property type="entry name" value="TRNA N6-ADENOSINE THREONYLCARBAMOYLTRANSFERASE"/>
    <property type="match status" value="1"/>
</dbReference>
<dbReference type="AlphaFoldDB" id="A0A8J2V693"/>
<evidence type="ECO:0000256" key="7">
    <source>
        <dbReference type="ARBA" id="ARBA00048117"/>
    </source>
</evidence>
<keyword evidence="2 8" id="KW-0808">Transferase</keyword>
<feature type="binding site" evidence="8">
    <location>
        <position position="224"/>
    </location>
    <ligand>
        <name>substrate</name>
    </ligand>
</feature>
<feature type="compositionally biased region" description="Basic and acidic residues" evidence="9">
    <location>
        <begin position="8"/>
        <end position="34"/>
    </location>
</feature>
<evidence type="ECO:0000256" key="2">
    <source>
        <dbReference type="ARBA" id="ARBA00022679"/>
    </source>
</evidence>
<dbReference type="InterPro" id="IPR017861">
    <property type="entry name" value="KAE1/TsaD"/>
</dbReference>
<evidence type="ECO:0000256" key="3">
    <source>
        <dbReference type="ARBA" id="ARBA00022694"/>
    </source>
</evidence>
<dbReference type="GO" id="GO:0061711">
    <property type="term" value="F:tRNA N(6)-L-threonylcarbamoyladenine synthase activity"/>
    <property type="evidence" value="ECO:0007669"/>
    <property type="project" value="UniProtKB-EC"/>
</dbReference>
<comment type="catalytic activity">
    <reaction evidence="7 8">
        <text>L-threonylcarbamoyladenylate + adenosine(37) in tRNA = N(6)-L-threonylcarbamoyladenosine(37) in tRNA + AMP + H(+)</text>
        <dbReference type="Rhea" id="RHEA:37059"/>
        <dbReference type="Rhea" id="RHEA-COMP:10162"/>
        <dbReference type="Rhea" id="RHEA-COMP:10163"/>
        <dbReference type="ChEBI" id="CHEBI:15378"/>
        <dbReference type="ChEBI" id="CHEBI:73682"/>
        <dbReference type="ChEBI" id="CHEBI:74411"/>
        <dbReference type="ChEBI" id="CHEBI:74418"/>
        <dbReference type="ChEBI" id="CHEBI:456215"/>
        <dbReference type="EC" id="2.3.1.234"/>
    </reaction>
</comment>
<dbReference type="CDD" id="cd24133">
    <property type="entry name" value="ASKHA_NBD_TsaD_bac"/>
    <property type="match status" value="1"/>
</dbReference>
<feature type="region of interest" description="Disordered" evidence="9">
    <location>
        <begin position="1"/>
        <end position="41"/>
    </location>
</feature>
<organism evidence="11 12">
    <name type="scientific">Aquisalinus flavus</name>
    <dbReference type="NCBI Taxonomy" id="1526572"/>
    <lineage>
        <taxon>Bacteria</taxon>
        <taxon>Pseudomonadati</taxon>
        <taxon>Pseudomonadota</taxon>
        <taxon>Alphaproteobacteria</taxon>
        <taxon>Parvularculales</taxon>
        <taxon>Parvularculaceae</taxon>
        <taxon>Aquisalinus</taxon>
    </lineage>
</organism>
<feature type="binding site" evidence="8">
    <location>
        <position position="173"/>
    </location>
    <ligand>
        <name>Fe cation</name>
        <dbReference type="ChEBI" id="CHEBI:24875"/>
    </ligand>
</feature>
<comment type="function">
    <text evidence="8">Required for the formation of a threonylcarbamoyl group on adenosine at position 37 (t(6)A37) in tRNAs that read codons beginning with adenine. Is involved in the transfer of the threonylcarbamoyl moiety of threonylcarbamoyl-AMP (TC-AMP) to the N6 group of A37, together with TsaE and TsaB. TsaD likely plays a direct catalytic role in this reaction.</text>
</comment>
<comment type="caution">
    <text evidence="8">Lacks conserved residue(s) required for the propagation of feature annotation.</text>
</comment>
<dbReference type="GO" id="GO:0005737">
    <property type="term" value="C:cytoplasm"/>
    <property type="evidence" value="ECO:0007669"/>
    <property type="project" value="UniProtKB-SubCell"/>
</dbReference>
<sequence length="416" mass="43248">MPGRRFPSRHERSHSGFDLTRKGHWREKGTDAERAPAPQSEEFGFSAMSDTITILGIETSCDETAAAVLRRHGDGTTEILSNIIHTQDDHAAFGGVVPEIAARAHVEKADQVVARALAEAGMTDDGIGGGIDAVAATAGPGLIGGVMVGMMTAKAFALSRAIPFIPVNHLEGHALSARLTENCPFPYLLLLVSGGHTQLLRVDGVGQYARLGTTIDDAAGEAFDKTAKLLGLGQPGGPKVQAAAEGGDAARFTFPRPLLNRPGYDFSFSGLKTAVRLAAEELSPLGGSDIADICASFQHAAARHLAARTERAMADFDIPAGDSGRLVIAGGVAANTQIRAALTALVEAQGWSLLVPPAKYCTDNAAMIALAGAERLAAGSVPALAETLALAPRARWPLDENPEGRRHGGGKKGPKA</sequence>
<dbReference type="SUPFAM" id="SSF53067">
    <property type="entry name" value="Actin-like ATPase domain"/>
    <property type="match status" value="2"/>
</dbReference>
<comment type="cofactor">
    <cofactor evidence="8">
        <name>Fe(2+)</name>
        <dbReference type="ChEBI" id="CHEBI:29033"/>
    </cofactor>
    <text evidence="8">Binds 1 Fe(2+) ion per subunit.</text>
</comment>
<gene>
    <name evidence="8 11" type="primary">tsaD</name>
    <name evidence="11" type="ORF">GCM10011342_25300</name>
</gene>
<evidence type="ECO:0000313" key="12">
    <source>
        <dbReference type="Proteomes" id="UP000613582"/>
    </source>
</evidence>
<dbReference type="Pfam" id="PF00814">
    <property type="entry name" value="TsaD"/>
    <property type="match status" value="1"/>
</dbReference>
<evidence type="ECO:0000256" key="6">
    <source>
        <dbReference type="ARBA" id="ARBA00023315"/>
    </source>
</evidence>
<dbReference type="InterPro" id="IPR000905">
    <property type="entry name" value="Gcp-like_dom"/>
</dbReference>
<feature type="domain" description="Gcp-like" evidence="10">
    <location>
        <begin position="78"/>
        <end position="369"/>
    </location>
</feature>
<accession>A0A8J2V693</accession>
<name>A0A8J2V693_9PROT</name>
<keyword evidence="6 8" id="KW-0012">Acyltransferase</keyword>
<dbReference type="EMBL" id="BMGH01000001">
    <property type="protein sequence ID" value="GGD15486.1"/>
    <property type="molecule type" value="Genomic_DNA"/>
</dbReference>
<comment type="similarity">
    <text evidence="8">Belongs to the KAE1 / TsaD family.</text>
</comment>
<evidence type="ECO:0000256" key="1">
    <source>
        <dbReference type="ARBA" id="ARBA00022490"/>
    </source>
</evidence>
<dbReference type="Proteomes" id="UP000613582">
    <property type="component" value="Unassembled WGS sequence"/>
</dbReference>
<dbReference type="Gene3D" id="3.30.420.40">
    <property type="match status" value="2"/>
</dbReference>
<feature type="compositionally biased region" description="Basic residues" evidence="9">
    <location>
        <begin position="407"/>
        <end position="416"/>
    </location>
</feature>
<dbReference type="PRINTS" id="PR00789">
    <property type="entry name" value="OSIALOPTASE"/>
</dbReference>
<dbReference type="HAMAP" id="MF_01445">
    <property type="entry name" value="TsaD"/>
    <property type="match status" value="1"/>
</dbReference>
<dbReference type="NCBIfam" id="TIGR03723">
    <property type="entry name" value="T6A_TsaD_YgjD"/>
    <property type="match status" value="1"/>
</dbReference>
<feature type="region of interest" description="Disordered" evidence="9">
    <location>
        <begin position="395"/>
        <end position="416"/>
    </location>
</feature>
<dbReference type="EC" id="2.3.1.234" evidence="8"/>
<comment type="subcellular location">
    <subcellularLocation>
        <location evidence="8">Cytoplasm</location>
    </subcellularLocation>
</comment>
<evidence type="ECO:0000259" key="10">
    <source>
        <dbReference type="Pfam" id="PF00814"/>
    </source>
</evidence>
<proteinExistence type="inferred from homology"/>
<keyword evidence="12" id="KW-1185">Reference proteome</keyword>
<dbReference type="GO" id="GO:0002949">
    <property type="term" value="P:tRNA threonylcarbamoyladenosine modification"/>
    <property type="evidence" value="ECO:0007669"/>
    <property type="project" value="UniProtKB-UniRule"/>
</dbReference>
<evidence type="ECO:0000256" key="9">
    <source>
        <dbReference type="SAM" id="MobiDB-lite"/>
    </source>
</evidence>
<dbReference type="GO" id="GO:0005506">
    <property type="term" value="F:iron ion binding"/>
    <property type="evidence" value="ECO:0007669"/>
    <property type="project" value="UniProtKB-UniRule"/>
</dbReference>
<keyword evidence="1 8" id="KW-0963">Cytoplasm</keyword>
<evidence type="ECO:0000256" key="4">
    <source>
        <dbReference type="ARBA" id="ARBA00022723"/>
    </source>
</evidence>
<reference evidence="11" key="2">
    <citation type="submission" date="2020-09" db="EMBL/GenBank/DDBJ databases">
        <authorList>
            <person name="Sun Q."/>
            <person name="Zhou Y."/>
        </authorList>
    </citation>
    <scope>NUCLEOTIDE SEQUENCE</scope>
    <source>
        <strain evidence="11">CGMCC 1.12921</strain>
    </source>
</reference>
<feature type="binding site" evidence="8">
    <location>
        <position position="335"/>
    </location>
    <ligand>
        <name>substrate</name>
    </ligand>
</feature>
<protein>
    <recommendedName>
        <fullName evidence="8">tRNA N6-adenosine threonylcarbamoyltransferase</fullName>
        <ecNumber evidence="8">2.3.1.234</ecNumber>
    </recommendedName>
    <alternativeName>
        <fullName evidence="8">N6-L-threonylcarbamoyladenine synthase</fullName>
        <shortName evidence="8">t(6)A synthase</shortName>
    </alternativeName>
    <alternativeName>
        <fullName evidence="8">t(6)A37 threonylcarbamoyladenosine biosynthesis protein TsaD</fullName>
    </alternativeName>
    <alternativeName>
        <fullName evidence="8">tRNA threonylcarbamoyladenosine biosynthesis protein TsaD</fullName>
    </alternativeName>
</protein>
<evidence type="ECO:0000256" key="8">
    <source>
        <dbReference type="HAMAP-Rule" id="MF_01445"/>
    </source>
</evidence>
<dbReference type="PANTHER" id="PTHR11735:SF6">
    <property type="entry name" value="TRNA N6-ADENOSINE THREONYLCARBAMOYLTRANSFERASE, MITOCHONDRIAL"/>
    <property type="match status" value="1"/>
</dbReference>
<feature type="binding site" evidence="8">
    <location>
        <begin position="191"/>
        <end position="195"/>
    </location>
    <ligand>
        <name>substrate</name>
    </ligand>
</feature>
<dbReference type="NCBIfam" id="TIGR00329">
    <property type="entry name" value="gcp_kae1"/>
    <property type="match status" value="1"/>
</dbReference>
<feature type="binding site" evidence="8">
    <location>
        <position position="237"/>
    </location>
    <ligand>
        <name>substrate</name>
    </ligand>
</feature>
<dbReference type="FunFam" id="3.30.420.40:FF:000040">
    <property type="entry name" value="tRNA N6-adenosine threonylcarbamoyltransferase"/>
    <property type="match status" value="1"/>
</dbReference>
<evidence type="ECO:0000256" key="5">
    <source>
        <dbReference type="ARBA" id="ARBA00023004"/>
    </source>
</evidence>
<keyword evidence="3 8" id="KW-0819">tRNA processing</keyword>
<evidence type="ECO:0000313" key="11">
    <source>
        <dbReference type="EMBL" id="GGD15486.1"/>
    </source>
</evidence>
<dbReference type="InterPro" id="IPR043129">
    <property type="entry name" value="ATPase_NBD"/>
</dbReference>
<keyword evidence="4 8" id="KW-0479">Metal-binding</keyword>